<evidence type="ECO:0000313" key="1">
    <source>
        <dbReference type="EMBL" id="EFX60352.1"/>
    </source>
</evidence>
<dbReference type="NCBIfam" id="NF012206">
    <property type="entry name" value="LktA_tand_53"/>
    <property type="match status" value="2"/>
</dbReference>
<keyword evidence="2" id="KW-1185">Reference proteome</keyword>
<dbReference type="InterPro" id="IPR047881">
    <property type="entry name" value="LktA_repeat"/>
</dbReference>
<evidence type="ECO:0000313" key="2">
    <source>
        <dbReference type="Proteomes" id="UP000000305"/>
    </source>
</evidence>
<dbReference type="EMBL" id="GL736581">
    <property type="protein sequence ID" value="EFX60352.1"/>
    <property type="molecule type" value="Genomic_DNA"/>
</dbReference>
<sequence length="383" mass="37346">MGNRTRALVENSQVQQRQAAPGQIAVNAYDRARVMLGGGAFAGSKGNGGSAGGSLVVGVLANTLAAEWLGSEASNFARMDVTAASASRVLAGALGGAVSTGSDSGAGAGSLLTLVLANKIQSRVDAYKPNATSPALLSSLQGGALNLSAQSLSGASPLDGLFATAAEGTLLESGLDLGGGNTVSAIKVSGEVDKDLLNGKNGPGNLFEGQIAGEAVLAVAGSLGASGGKAGVGGSMALVYAGSEYTAQLANSNVDLSGDLTITARHSADVLAAAVSGAGSTEVGVSGSATALIGRGNVLAGVDMGDRTLKANNLRISAERSGGHYSLAGNITGSSGSTAVGGAVGISDMQQRVEAVLEKGRYELGGDLTLDAAQQSRIISAAL</sequence>
<gene>
    <name evidence="1" type="ORF">DAPPUDRAFT_343268</name>
</gene>
<dbReference type="HOGENOM" id="CLU_724763_0_0_1"/>
<feature type="non-terminal residue" evidence="1">
    <location>
        <position position="383"/>
    </location>
</feature>
<dbReference type="KEGG" id="dpx:DAPPUDRAFT_343268"/>
<organism evidence="1 2">
    <name type="scientific">Daphnia pulex</name>
    <name type="common">Water flea</name>
    <dbReference type="NCBI Taxonomy" id="6669"/>
    <lineage>
        <taxon>Eukaryota</taxon>
        <taxon>Metazoa</taxon>
        <taxon>Ecdysozoa</taxon>
        <taxon>Arthropoda</taxon>
        <taxon>Crustacea</taxon>
        <taxon>Branchiopoda</taxon>
        <taxon>Diplostraca</taxon>
        <taxon>Cladocera</taxon>
        <taxon>Anomopoda</taxon>
        <taxon>Daphniidae</taxon>
        <taxon>Daphnia</taxon>
    </lineage>
</organism>
<reference evidence="1 2" key="1">
    <citation type="journal article" date="2011" name="Science">
        <title>The ecoresponsive genome of Daphnia pulex.</title>
        <authorList>
            <person name="Colbourne J.K."/>
            <person name="Pfrender M.E."/>
            <person name="Gilbert D."/>
            <person name="Thomas W.K."/>
            <person name="Tucker A."/>
            <person name="Oakley T.H."/>
            <person name="Tokishita S."/>
            <person name="Aerts A."/>
            <person name="Arnold G.J."/>
            <person name="Basu M.K."/>
            <person name="Bauer D.J."/>
            <person name="Caceres C.E."/>
            <person name="Carmel L."/>
            <person name="Casola C."/>
            <person name="Choi J.H."/>
            <person name="Detter J.C."/>
            <person name="Dong Q."/>
            <person name="Dusheyko S."/>
            <person name="Eads B.D."/>
            <person name="Frohlich T."/>
            <person name="Geiler-Samerotte K.A."/>
            <person name="Gerlach D."/>
            <person name="Hatcher P."/>
            <person name="Jogdeo S."/>
            <person name="Krijgsveld J."/>
            <person name="Kriventseva E.V."/>
            <person name="Kultz D."/>
            <person name="Laforsch C."/>
            <person name="Lindquist E."/>
            <person name="Lopez J."/>
            <person name="Manak J.R."/>
            <person name="Muller J."/>
            <person name="Pangilinan J."/>
            <person name="Patwardhan R.P."/>
            <person name="Pitluck S."/>
            <person name="Pritham E.J."/>
            <person name="Rechtsteiner A."/>
            <person name="Rho M."/>
            <person name="Rogozin I.B."/>
            <person name="Sakarya O."/>
            <person name="Salamov A."/>
            <person name="Schaack S."/>
            <person name="Shapiro H."/>
            <person name="Shiga Y."/>
            <person name="Skalitzky C."/>
            <person name="Smith Z."/>
            <person name="Souvorov A."/>
            <person name="Sung W."/>
            <person name="Tang Z."/>
            <person name="Tsuchiya D."/>
            <person name="Tu H."/>
            <person name="Vos H."/>
            <person name="Wang M."/>
            <person name="Wolf Y.I."/>
            <person name="Yamagata H."/>
            <person name="Yamada T."/>
            <person name="Ye Y."/>
            <person name="Shaw J.R."/>
            <person name="Andrews J."/>
            <person name="Crease T.J."/>
            <person name="Tang H."/>
            <person name="Lucas S.M."/>
            <person name="Robertson H.M."/>
            <person name="Bork P."/>
            <person name="Koonin E.V."/>
            <person name="Zdobnov E.M."/>
            <person name="Grigoriev I.V."/>
            <person name="Lynch M."/>
            <person name="Boore J.L."/>
        </authorList>
    </citation>
    <scope>NUCLEOTIDE SEQUENCE [LARGE SCALE GENOMIC DNA]</scope>
</reference>
<proteinExistence type="predicted"/>
<dbReference type="AlphaFoldDB" id="E9I6M8"/>
<accession>E9I6M8</accession>
<name>E9I6M8_DAPPU</name>
<dbReference type="Proteomes" id="UP000000305">
    <property type="component" value="Unassembled WGS sequence"/>
</dbReference>
<protein>
    <submittedName>
        <fullName evidence="1">Uncharacterized protein</fullName>
    </submittedName>
</protein>
<dbReference type="InParanoid" id="E9I6M8"/>